<dbReference type="GO" id="GO:0005385">
    <property type="term" value="F:zinc ion transmembrane transporter activity"/>
    <property type="evidence" value="ECO:0007669"/>
    <property type="project" value="TreeGrafter"/>
</dbReference>
<accession>A0A2A3ZAF4</accession>
<dbReference type="InterPro" id="IPR050681">
    <property type="entry name" value="CDF/SLC30A"/>
</dbReference>
<dbReference type="Pfam" id="PF01545">
    <property type="entry name" value="Cation_efflux"/>
    <property type="match status" value="1"/>
</dbReference>
<evidence type="ECO:0000313" key="8">
    <source>
        <dbReference type="Proteomes" id="UP000217720"/>
    </source>
</evidence>
<evidence type="ECO:0000256" key="3">
    <source>
        <dbReference type="ARBA" id="ARBA00022989"/>
    </source>
</evidence>
<keyword evidence="3 5" id="KW-1133">Transmembrane helix</keyword>
<name>A0A2A3ZAF4_BREAU</name>
<feature type="transmembrane region" description="Helical" evidence="5">
    <location>
        <begin position="192"/>
        <end position="213"/>
    </location>
</feature>
<organism evidence="7 8">
    <name type="scientific">Brevibacterium aurantiacum</name>
    <dbReference type="NCBI Taxonomy" id="273384"/>
    <lineage>
        <taxon>Bacteria</taxon>
        <taxon>Bacillati</taxon>
        <taxon>Actinomycetota</taxon>
        <taxon>Actinomycetes</taxon>
        <taxon>Micrococcales</taxon>
        <taxon>Brevibacteriaceae</taxon>
        <taxon>Brevibacterium</taxon>
    </lineage>
</organism>
<keyword evidence="2 5" id="KW-0812">Transmembrane</keyword>
<comment type="subcellular location">
    <subcellularLocation>
        <location evidence="1">Membrane</location>
        <topology evidence="1">Multi-pass membrane protein</topology>
    </subcellularLocation>
</comment>
<dbReference type="InterPro" id="IPR058533">
    <property type="entry name" value="Cation_efflux_TM"/>
</dbReference>
<dbReference type="InterPro" id="IPR002524">
    <property type="entry name" value="Cation_efflux"/>
</dbReference>
<keyword evidence="4 5" id="KW-0472">Membrane</keyword>
<dbReference type="InterPro" id="IPR036837">
    <property type="entry name" value="Cation_efflux_CTD_sf"/>
</dbReference>
<dbReference type="NCBIfam" id="TIGR01297">
    <property type="entry name" value="CDF"/>
    <property type="match status" value="1"/>
</dbReference>
<feature type="transmembrane region" description="Helical" evidence="5">
    <location>
        <begin position="90"/>
        <end position="109"/>
    </location>
</feature>
<evidence type="ECO:0000259" key="6">
    <source>
        <dbReference type="Pfam" id="PF01545"/>
    </source>
</evidence>
<evidence type="ECO:0000256" key="5">
    <source>
        <dbReference type="SAM" id="Phobius"/>
    </source>
</evidence>
<gene>
    <name evidence="7" type="ORF">CIK62_18085</name>
</gene>
<sequence>MSHSHNDHDYTHEHGKDAGRSRLMIAFGLTLAMLVAEVIGAVLTGSLALLVDAAHMATDAVGLFMALMASLLIARPATSTRTWGLRRAEVLSAAAQSLVLLGVGVYAVIEGVSRLFEPAEIPSQGLLVFGVIGLVVNVIAIMVLTGGRDSSLNLRAAFLEVINDALGSVAVIVSAVVIALTGWAAIDTILGLLIAAMIAPRAIRILASAVRMLMEVSPRRLDMDRVRVHLSEGAHVRGVHDLHATEIGTGLPVLTAHVELDPDCFRSGDIDTHLDELRACMREHFDVSVEHATFQLEPIGYGAREALPHV</sequence>
<dbReference type="PANTHER" id="PTHR11562">
    <property type="entry name" value="CATION EFFLUX PROTEIN/ ZINC TRANSPORTER"/>
    <property type="match status" value="1"/>
</dbReference>
<reference evidence="7 8" key="1">
    <citation type="journal article" date="2017" name="Elife">
        <title>Extensive horizontal gene transfer in cheese-associated bacteria.</title>
        <authorList>
            <person name="Bonham K.S."/>
            <person name="Wolfe B.E."/>
            <person name="Dutton R.J."/>
        </authorList>
    </citation>
    <scope>NUCLEOTIDE SEQUENCE [LARGE SCALE GENOMIC DNA]</scope>
    <source>
        <strain evidence="7 8">900_6</strain>
    </source>
</reference>
<protein>
    <submittedName>
        <fullName evidence="7">Cation transporter</fullName>
    </submittedName>
</protein>
<feature type="transmembrane region" description="Helical" evidence="5">
    <location>
        <begin position="60"/>
        <end position="78"/>
    </location>
</feature>
<comment type="caution">
    <text evidence="7">The sequence shown here is derived from an EMBL/GenBank/DDBJ whole genome shotgun (WGS) entry which is preliminary data.</text>
</comment>
<dbReference type="RefSeq" id="WP_096161345.1">
    <property type="nucleotide sequence ID" value="NZ_JABUYC010000026.1"/>
</dbReference>
<dbReference type="EMBL" id="NRGO01000038">
    <property type="protein sequence ID" value="PCC48519.1"/>
    <property type="molecule type" value="Genomic_DNA"/>
</dbReference>
<feature type="transmembrane region" description="Helical" evidence="5">
    <location>
        <begin position="23"/>
        <end position="48"/>
    </location>
</feature>
<proteinExistence type="predicted"/>
<dbReference type="SUPFAM" id="SSF161111">
    <property type="entry name" value="Cation efflux protein transmembrane domain-like"/>
    <property type="match status" value="1"/>
</dbReference>
<feature type="transmembrane region" description="Helical" evidence="5">
    <location>
        <begin position="165"/>
        <end position="186"/>
    </location>
</feature>
<feature type="domain" description="Cation efflux protein transmembrane" evidence="6">
    <location>
        <begin position="23"/>
        <end position="214"/>
    </location>
</feature>
<evidence type="ECO:0000256" key="4">
    <source>
        <dbReference type="ARBA" id="ARBA00023136"/>
    </source>
</evidence>
<dbReference type="Proteomes" id="UP000217720">
    <property type="component" value="Unassembled WGS sequence"/>
</dbReference>
<evidence type="ECO:0000313" key="7">
    <source>
        <dbReference type="EMBL" id="PCC48519.1"/>
    </source>
</evidence>
<dbReference type="Gene3D" id="1.20.1510.10">
    <property type="entry name" value="Cation efflux protein transmembrane domain"/>
    <property type="match status" value="1"/>
</dbReference>
<dbReference type="SUPFAM" id="SSF160240">
    <property type="entry name" value="Cation efflux protein cytoplasmic domain-like"/>
    <property type="match status" value="1"/>
</dbReference>
<evidence type="ECO:0000256" key="2">
    <source>
        <dbReference type="ARBA" id="ARBA00022692"/>
    </source>
</evidence>
<dbReference type="GO" id="GO:0005886">
    <property type="term" value="C:plasma membrane"/>
    <property type="evidence" value="ECO:0007669"/>
    <property type="project" value="TreeGrafter"/>
</dbReference>
<dbReference type="AlphaFoldDB" id="A0A2A3ZAF4"/>
<dbReference type="InterPro" id="IPR027469">
    <property type="entry name" value="Cation_efflux_TMD_sf"/>
</dbReference>
<dbReference type="PANTHER" id="PTHR11562:SF17">
    <property type="entry name" value="RE54080P-RELATED"/>
    <property type="match status" value="1"/>
</dbReference>
<feature type="transmembrane region" description="Helical" evidence="5">
    <location>
        <begin position="121"/>
        <end position="144"/>
    </location>
</feature>
<evidence type="ECO:0000256" key="1">
    <source>
        <dbReference type="ARBA" id="ARBA00004141"/>
    </source>
</evidence>